<protein>
    <submittedName>
        <fullName evidence="1">Uncharacterized protein</fullName>
    </submittedName>
</protein>
<proteinExistence type="predicted"/>
<dbReference type="RefSeq" id="WP_280653300.1">
    <property type="nucleotide sequence ID" value="NZ_JANQDH010000015.1"/>
</dbReference>
<dbReference type="Proteomes" id="UP001159387">
    <property type="component" value="Unassembled WGS sequence"/>
</dbReference>
<dbReference type="EMBL" id="JANQDH010000015">
    <property type="protein sequence ID" value="MDH6059285.1"/>
    <property type="molecule type" value="Genomic_DNA"/>
</dbReference>
<comment type="caution">
    <text evidence="1">The sequence shown here is derived from an EMBL/GenBank/DDBJ whole genome shotgun (WGS) entry which is preliminary data.</text>
</comment>
<keyword evidence="2" id="KW-1185">Reference proteome</keyword>
<dbReference type="AlphaFoldDB" id="A0AA43GP55"/>
<evidence type="ECO:0000313" key="2">
    <source>
        <dbReference type="Proteomes" id="UP001159387"/>
    </source>
</evidence>
<evidence type="ECO:0000313" key="1">
    <source>
        <dbReference type="EMBL" id="MDH6059285.1"/>
    </source>
</evidence>
<reference evidence="1 2" key="1">
    <citation type="journal article" date="2023" name="J. Phycol.">
        <title>Chrysosporum ovalisporum is synonymous with the true-branching cyanobacterium Umezakia natans (Nostocales/Aphanizomenonaceae).</title>
        <authorList>
            <person name="McGregor G.B."/>
            <person name="Sendall B.C."/>
            <person name="Niiyama Y."/>
            <person name="Tuji A."/>
            <person name="Willis A."/>
        </authorList>
    </citation>
    <scope>NUCLEOTIDE SEQUENCE [LARGE SCALE GENOMIC DNA]</scope>
    <source>
        <strain evidence="1 2">ANA360D</strain>
    </source>
</reference>
<organism evidence="1 2">
    <name type="scientific">Chrysosporum bergii ANA360D</name>
    <dbReference type="NCBI Taxonomy" id="617107"/>
    <lineage>
        <taxon>Bacteria</taxon>
        <taxon>Bacillati</taxon>
        <taxon>Cyanobacteriota</taxon>
        <taxon>Cyanophyceae</taxon>
        <taxon>Nostocales</taxon>
        <taxon>Nodulariaceae</taxon>
        <taxon>Chrysosporum</taxon>
    </lineage>
</organism>
<sequence length="150" mass="16101">MRLTIKSIANLKIKSLLLTLFLWGFMWETAQAQSVPPIPFPAVPPIPFPTFPTPFQMPIQFQVRGNTNNTSPSVVSAIKQGNNANQIQTRTGNFSVNIPAADGVTNTTVSSINVVVPSTNTVNPGKVYFDVITSGSGVNSVQLSFPSPLD</sequence>
<gene>
    <name evidence="1" type="ORF">NWP17_02310</name>
</gene>
<accession>A0AA43GP55</accession>
<name>A0AA43GP55_9CYAN</name>